<dbReference type="Gene3D" id="3.40.50.720">
    <property type="entry name" value="NAD(P)-binding Rossmann-like Domain"/>
    <property type="match status" value="1"/>
</dbReference>
<proteinExistence type="predicted"/>
<comment type="caution">
    <text evidence="3">The sequence shown here is derived from an EMBL/GenBank/DDBJ whole genome shotgun (WGS) entry which is preliminary data.</text>
</comment>
<sequence length="228" mass="24625">MKVTILGSGAVGQALATRVNELGHEVCMATRDPEITRSRTEPNPFNGISFSAWHAKNPEIRLCAFPEVSPDTDLLVNATAGMYSLEALEAVGAAALSGKTLLDVANPLDFTRGFPPSLTVCNTDSLGEQIQRRYPDSHVVKALNTLNFNVMVTPELVPGEHQVFLCGNHAGAKRQVSGLLQEMGWPAHRILDLGGIESSRGTEMLMPMTFSLMGALGSPIMNYHIERP</sequence>
<accession>A0ABT1B2L4</accession>
<dbReference type="InterPro" id="IPR051267">
    <property type="entry name" value="STEAP_metalloreductase"/>
</dbReference>
<gene>
    <name evidence="3" type="ORF">NG653_13400</name>
</gene>
<dbReference type="InterPro" id="IPR028939">
    <property type="entry name" value="P5C_Rdtase_cat_N"/>
</dbReference>
<dbReference type="EMBL" id="JAMXIB010000014">
    <property type="protein sequence ID" value="MCO5725858.1"/>
    <property type="molecule type" value="Genomic_DNA"/>
</dbReference>
<feature type="domain" description="Pyrroline-5-carboxylate reductase catalytic N-terminal" evidence="2">
    <location>
        <begin position="2"/>
        <end position="106"/>
    </location>
</feature>
<evidence type="ECO:0000256" key="1">
    <source>
        <dbReference type="ARBA" id="ARBA00023002"/>
    </source>
</evidence>
<dbReference type="Proteomes" id="UP001206312">
    <property type="component" value="Unassembled WGS sequence"/>
</dbReference>
<organism evidence="3 4">
    <name type="scientific">Robiginitalea marina</name>
    <dbReference type="NCBI Taxonomy" id="2954105"/>
    <lineage>
        <taxon>Bacteria</taxon>
        <taxon>Pseudomonadati</taxon>
        <taxon>Bacteroidota</taxon>
        <taxon>Flavobacteriia</taxon>
        <taxon>Flavobacteriales</taxon>
        <taxon>Flavobacteriaceae</taxon>
        <taxon>Robiginitalea</taxon>
    </lineage>
</organism>
<reference evidence="3 4" key="1">
    <citation type="submission" date="2022-06" db="EMBL/GenBank/DDBJ databases">
        <authorList>
            <person name="Xuan X."/>
        </authorList>
    </citation>
    <scope>NUCLEOTIDE SEQUENCE [LARGE SCALE GENOMIC DNA]</scope>
    <source>
        <strain evidence="3 4">2V75</strain>
    </source>
</reference>
<dbReference type="Pfam" id="PF03807">
    <property type="entry name" value="F420_oxidored"/>
    <property type="match status" value="1"/>
</dbReference>
<evidence type="ECO:0000259" key="2">
    <source>
        <dbReference type="Pfam" id="PF03807"/>
    </source>
</evidence>
<dbReference type="InterPro" id="IPR036291">
    <property type="entry name" value="NAD(P)-bd_dom_sf"/>
</dbReference>
<dbReference type="RefSeq" id="WP_252742229.1">
    <property type="nucleotide sequence ID" value="NZ_JAMXIB010000014.1"/>
</dbReference>
<dbReference type="SUPFAM" id="SSF51735">
    <property type="entry name" value="NAD(P)-binding Rossmann-fold domains"/>
    <property type="match status" value="1"/>
</dbReference>
<name>A0ABT1B2L4_9FLAO</name>
<evidence type="ECO:0000313" key="3">
    <source>
        <dbReference type="EMBL" id="MCO5725858.1"/>
    </source>
</evidence>
<evidence type="ECO:0000313" key="4">
    <source>
        <dbReference type="Proteomes" id="UP001206312"/>
    </source>
</evidence>
<protein>
    <submittedName>
        <fullName evidence="3">NAD(P)-binding domain-containing protein</fullName>
    </submittedName>
</protein>
<keyword evidence="1" id="KW-0560">Oxidoreductase</keyword>
<dbReference type="PANTHER" id="PTHR14239">
    <property type="entry name" value="DUDULIN-RELATED"/>
    <property type="match status" value="1"/>
</dbReference>
<keyword evidence="4" id="KW-1185">Reference proteome</keyword>